<sequence>MNSFEIAPGTILQQTYLRKRINGLKNKPLSFLDIGAGTGIFSNILLELGLEGIGIDLNTSSCDRNNKHNQKYVDSNKYSVVNQDYFEIEIHSKFDIIFSSMVIEHLPNNKVDDYFAKAISLLKPNGRIITLVPAQMKYWGIEDEIAGHFKRYTRNCFHEIAKKNNLEVAQLAGLTYPLSNLLLQLSNKIITKNESQKANFTMESKTIQSSNRQVYLKTEFPKYYKMVLNPIVLYPFHLLQTAFRNSDKSMILYCEFTVR</sequence>
<dbReference type="CDD" id="cd02440">
    <property type="entry name" value="AdoMet_MTases"/>
    <property type="match status" value="1"/>
</dbReference>
<dbReference type="SUPFAM" id="SSF53335">
    <property type="entry name" value="S-adenosyl-L-methionine-dependent methyltransferases"/>
    <property type="match status" value="1"/>
</dbReference>
<dbReference type="Proteomes" id="UP000486602">
    <property type="component" value="Unassembled WGS sequence"/>
</dbReference>
<reference evidence="1 2" key="1">
    <citation type="submission" date="2020-02" db="EMBL/GenBank/DDBJ databases">
        <title>Out from the shadows clarifying the taxonomy of the family Cryomorphaceae and related taxa by utilizing the GTDB taxonomic framework.</title>
        <authorList>
            <person name="Bowman J.P."/>
        </authorList>
    </citation>
    <scope>NUCLEOTIDE SEQUENCE [LARGE SCALE GENOMIC DNA]</scope>
    <source>
        <strain evidence="1 2">QSSC 1-22</strain>
    </source>
</reference>
<evidence type="ECO:0000313" key="1">
    <source>
        <dbReference type="EMBL" id="NEN23409.1"/>
    </source>
</evidence>
<dbReference type="Pfam" id="PF13489">
    <property type="entry name" value="Methyltransf_23"/>
    <property type="match status" value="1"/>
</dbReference>
<dbReference type="AlphaFoldDB" id="A0A7K3WP21"/>
<dbReference type="InterPro" id="IPR029063">
    <property type="entry name" value="SAM-dependent_MTases_sf"/>
</dbReference>
<comment type="caution">
    <text evidence="1">The sequence shown here is derived from an EMBL/GenBank/DDBJ whole genome shotgun (WGS) entry which is preliminary data.</text>
</comment>
<evidence type="ECO:0000313" key="2">
    <source>
        <dbReference type="Proteomes" id="UP000486602"/>
    </source>
</evidence>
<organism evidence="1 2">
    <name type="scientific">Cryomorpha ignava</name>
    <dbReference type="NCBI Taxonomy" id="101383"/>
    <lineage>
        <taxon>Bacteria</taxon>
        <taxon>Pseudomonadati</taxon>
        <taxon>Bacteroidota</taxon>
        <taxon>Flavobacteriia</taxon>
        <taxon>Flavobacteriales</taxon>
        <taxon>Cryomorphaceae</taxon>
        <taxon>Cryomorpha</taxon>
    </lineage>
</organism>
<dbReference type="EMBL" id="JAAGVY010000011">
    <property type="protein sequence ID" value="NEN23409.1"/>
    <property type="molecule type" value="Genomic_DNA"/>
</dbReference>
<name>A0A7K3WP21_9FLAO</name>
<proteinExistence type="predicted"/>
<protein>
    <submittedName>
        <fullName evidence="1">Class I SAM-dependent methyltransferase</fullName>
    </submittedName>
</protein>
<dbReference type="RefSeq" id="WP_163284615.1">
    <property type="nucleotide sequence ID" value="NZ_JAAGVY010000011.1"/>
</dbReference>
<accession>A0A7K3WP21</accession>
<dbReference type="PANTHER" id="PTHR43861">
    <property type="entry name" value="TRANS-ACONITATE 2-METHYLTRANSFERASE-RELATED"/>
    <property type="match status" value="1"/>
</dbReference>
<keyword evidence="2" id="KW-1185">Reference proteome</keyword>
<gene>
    <name evidence="1" type="ORF">G3O08_07840</name>
</gene>
<dbReference type="Gene3D" id="3.40.50.150">
    <property type="entry name" value="Vaccinia Virus protein VP39"/>
    <property type="match status" value="1"/>
</dbReference>
<dbReference type="GO" id="GO:0008168">
    <property type="term" value="F:methyltransferase activity"/>
    <property type="evidence" value="ECO:0007669"/>
    <property type="project" value="UniProtKB-KW"/>
</dbReference>
<dbReference type="GO" id="GO:0032259">
    <property type="term" value="P:methylation"/>
    <property type="evidence" value="ECO:0007669"/>
    <property type="project" value="UniProtKB-KW"/>
</dbReference>
<keyword evidence="1" id="KW-0808">Transferase</keyword>
<keyword evidence="1" id="KW-0489">Methyltransferase</keyword>